<proteinExistence type="predicted"/>
<accession>A0A5M4ATE0</accession>
<name>A0A5M4ATE0_9BACT</name>
<dbReference type="Pfam" id="PF03625">
    <property type="entry name" value="DUF302"/>
    <property type="match status" value="1"/>
</dbReference>
<comment type="caution">
    <text evidence="2">The sequence shown here is derived from an EMBL/GenBank/DDBJ whole genome shotgun (WGS) entry which is preliminary data.</text>
</comment>
<sequence>MTLKTKEMKYYINKKVEGSFDEVIVQVTEALQQEGFGVLTEMDIQQKLKEKLDVDFRRYKILGACNPRFAYQALESEDKIGTMLPCNVVVQELDSGGIEVAAVNPVASMQAVENDDLFCISTEILRKLERVIASL</sequence>
<evidence type="ECO:0000313" key="2">
    <source>
        <dbReference type="EMBL" id="GET31200.1"/>
    </source>
</evidence>
<dbReference type="EMBL" id="BLAX01000001">
    <property type="protein sequence ID" value="GET31200.1"/>
    <property type="molecule type" value="Genomic_DNA"/>
</dbReference>
<protein>
    <recommendedName>
        <fullName evidence="1">DUF302 domain-containing protein</fullName>
    </recommendedName>
</protein>
<dbReference type="InterPro" id="IPR035923">
    <property type="entry name" value="TT1751-like_sf"/>
</dbReference>
<evidence type="ECO:0000259" key="1">
    <source>
        <dbReference type="Pfam" id="PF03625"/>
    </source>
</evidence>
<dbReference type="PANTHER" id="PTHR38342:SF1">
    <property type="entry name" value="SLR5037 PROTEIN"/>
    <property type="match status" value="1"/>
</dbReference>
<dbReference type="PANTHER" id="PTHR38342">
    <property type="entry name" value="SLR5037 PROTEIN"/>
    <property type="match status" value="1"/>
</dbReference>
<gene>
    <name evidence="2" type="ORF">PbJCM13498_00630</name>
</gene>
<dbReference type="InterPro" id="IPR005180">
    <property type="entry name" value="DUF302"/>
</dbReference>
<dbReference type="Gene3D" id="3.30.310.70">
    <property type="entry name" value="TT1751-like domain"/>
    <property type="match status" value="1"/>
</dbReference>
<dbReference type="Proteomes" id="UP000391834">
    <property type="component" value="Unassembled WGS sequence"/>
</dbReference>
<dbReference type="PIRSF" id="PIRSF021774">
    <property type="entry name" value="UCP021774"/>
    <property type="match status" value="1"/>
</dbReference>
<organism evidence="2 3">
    <name type="scientific">Prolixibacter bellariivorans</name>
    <dbReference type="NCBI Taxonomy" id="314319"/>
    <lineage>
        <taxon>Bacteria</taxon>
        <taxon>Pseudomonadati</taxon>
        <taxon>Bacteroidota</taxon>
        <taxon>Bacteroidia</taxon>
        <taxon>Marinilabiliales</taxon>
        <taxon>Prolixibacteraceae</taxon>
        <taxon>Prolixibacter</taxon>
    </lineage>
</organism>
<dbReference type="SUPFAM" id="SSF103247">
    <property type="entry name" value="TT1751-like"/>
    <property type="match status" value="1"/>
</dbReference>
<feature type="domain" description="DUF302" evidence="1">
    <location>
        <begin position="42"/>
        <end position="105"/>
    </location>
</feature>
<evidence type="ECO:0000313" key="3">
    <source>
        <dbReference type="Proteomes" id="UP000391834"/>
    </source>
</evidence>
<keyword evidence="3" id="KW-1185">Reference proteome</keyword>
<dbReference type="InterPro" id="IPR016796">
    <property type="entry name" value="UCP021774"/>
</dbReference>
<dbReference type="CDD" id="cd14797">
    <property type="entry name" value="DUF302"/>
    <property type="match status" value="1"/>
</dbReference>
<dbReference type="AlphaFoldDB" id="A0A5M4ATE0"/>
<reference evidence="2 3" key="1">
    <citation type="submission" date="2019-10" db="EMBL/GenBank/DDBJ databases">
        <title>Prolixibacter strains distinguished by the presence of nitrate reductase genes were adept at nitrate-dependent anaerobic corrosion of metallic iron and carbon steel.</title>
        <authorList>
            <person name="Iino T."/>
            <person name="Shono N."/>
            <person name="Ito K."/>
            <person name="Nakamura R."/>
            <person name="Sueoka K."/>
            <person name="Harayama S."/>
            <person name="Ohkuma M."/>
        </authorList>
    </citation>
    <scope>NUCLEOTIDE SEQUENCE [LARGE SCALE GENOMIC DNA]</scope>
    <source>
        <strain evidence="2 3">JCM 13498</strain>
    </source>
</reference>